<gene>
    <name evidence="1" type="ORF">SAMN05216297_101224</name>
</gene>
<dbReference type="AlphaFoldDB" id="A0A1I1K3E8"/>
<dbReference type="Proteomes" id="UP000199672">
    <property type="component" value="Unassembled WGS sequence"/>
</dbReference>
<name>A0A1I1K3E8_9FLAO</name>
<evidence type="ECO:0000313" key="2">
    <source>
        <dbReference type="Proteomes" id="UP000199672"/>
    </source>
</evidence>
<sequence>MKKIHFILLLFTCKIYCQDISYIRTLDTIFVNFNKDKFQTKTVFPKNKIDFCDRWYTFNFEDFTEKRNKVHLQFWYTIYPSSDRREIGIKSDFKLVKKSYLRKHEKQIISIAFFKKYGIYRSTYEAFENCKVIYIIDNTEKKNGKIPLYEVSKYSSYMMKE</sequence>
<dbReference type="OrthoDB" id="1362257at2"/>
<reference evidence="2" key="1">
    <citation type="submission" date="2016-10" db="EMBL/GenBank/DDBJ databases">
        <authorList>
            <person name="Varghese N."/>
            <person name="Submissions S."/>
        </authorList>
    </citation>
    <scope>NUCLEOTIDE SEQUENCE [LARGE SCALE GENOMIC DNA]</scope>
    <source>
        <strain evidence="2">CGMCC 1.10370</strain>
    </source>
</reference>
<dbReference type="STRING" id="739143.SAMN05216297_101224"/>
<protein>
    <submittedName>
        <fullName evidence="1">Uncharacterized protein</fullName>
    </submittedName>
</protein>
<accession>A0A1I1K3E8</accession>
<dbReference type="RefSeq" id="WP_091490117.1">
    <property type="nucleotide sequence ID" value="NZ_FOMH01000001.1"/>
</dbReference>
<keyword evidence="2" id="KW-1185">Reference proteome</keyword>
<dbReference type="EMBL" id="FOMH01000001">
    <property type="protein sequence ID" value="SFC55041.1"/>
    <property type="molecule type" value="Genomic_DNA"/>
</dbReference>
<proteinExistence type="predicted"/>
<evidence type="ECO:0000313" key="1">
    <source>
        <dbReference type="EMBL" id="SFC55041.1"/>
    </source>
</evidence>
<organism evidence="1 2">
    <name type="scientific">Flavobacterium phragmitis</name>
    <dbReference type="NCBI Taxonomy" id="739143"/>
    <lineage>
        <taxon>Bacteria</taxon>
        <taxon>Pseudomonadati</taxon>
        <taxon>Bacteroidota</taxon>
        <taxon>Flavobacteriia</taxon>
        <taxon>Flavobacteriales</taxon>
        <taxon>Flavobacteriaceae</taxon>
        <taxon>Flavobacterium</taxon>
    </lineage>
</organism>